<protein>
    <recommendedName>
        <fullName evidence="4">SAM domain-containing protein</fullName>
    </recommendedName>
</protein>
<name>A0AAD7B9P7_9AGAR</name>
<feature type="compositionally biased region" description="Gly residues" evidence="1">
    <location>
        <begin position="63"/>
        <end position="82"/>
    </location>
</feature>
<reference evidence="2" key="1">
    <citation type="submission" date="2023-03" db="EMBL/GenBank/DDBJ databases">
        <title>Massive genome expansion in bonnet fungi (Mycena s.s.) driven by repeated elements and novel gene families across ecological guilds.</title>
        <authorList>
            <consortium name="Lawrence Berkeley National Laboratory"/>
            <person name="Harder C.B."/>
            <person name="Miyauchi S."/>
            <person name="Viragh M."/>
            <person name="Kuo A."/>
            <person name="Thoen E."/>
            <person name="Andreopoulos B."/>
            <person name="Lu D."/>
            <person name="Skrede I."/>
            <person name="Drula E."/>
            <person name="Henrissat B."/>
            <person name="Morin E."/>
            <person name="Kohler A."/>
            <person name="Barry K."/>
            <person name="LaButti K."/>
            <person name="Morin E."/>
            <person name="Salamov A."/>
            <person name="Lipzen A."/>
            <person name="Mereny Z."/>
            <person name="Hegedus B."/>
            <person name="Baldrian P."/>
            <person name="Stursova M."/>
            <person name="Weitz H."/>
            <person name="Taylor A."/>
            <person name="Grigoriev I.V."/>
            <person name="Nagy L.G."/>
            <person name="Martin F."/>
            <person name="Kauserud H."/>
        </authorList>
    </citation>
    <scope>NUCLEOTIDE SEQUENCE</scope>
    <source>
        <strain evidence="2">9284</strain>
    </source>
</reference>
<evidence type="ECO:0000313" key="3">
    <source>
        <dbReference type="Proteomes" id="UP001221142"/>
    </source>
</evidence>
<sequence length="173" mass="17966">MLSLKINGTLSSFRRDHRLMAVVGGRGGPGGASPRIGGNGGRGGGPRPNATLVKVTQSLELTGGIGGAGGEGGNMGGQGGHGETADMAEPLLPEDEVYSLPDMDLKKFCTEHGIEKAIYQKLRAEGYNKLSSVANASPQELKDDCGLKGGHINELKTAMKVLLKKLAKKNEAK</sequence>
<proteinExistence type="predicted"/>
<dbReference type="EMBL" id="JARKIF010000025">
    <property type="protein sequence ID" value="KAJ7614868.1"/>
    <property type="molecule type" value="Genomic_DNA"/>
</dbReference>
<dbReference type="Gene3D" id="1.10.150.20">
    <property type="entry name" value="5' to 3' exonuclease, C-terminal subdomain"/>
    <property type="match status" value="1"/>
</dbReference>
<feature type="compositionally biased region" description="Gly residues" evidence="1">
    <location>
        <begin position="24"/>
        <end position="46"/>
    </location>
</feature>
<accession>A0AAD7B9P7</accession>
<dbReference type="Proteomes" id="UP001221142">
    <property type="component" value="Unassembled WGS sequence"/>
</dbReference>
<dbReference type="AlphaFoldDB" id="A0AAD7B9P7"/>
<comment type="caution">
    <text evidence="2">The sequence shown here is derived from an EMBL/GenBank/DDBJ whole genome shotgun (WGS) entry which is preliminary data.</text>
</comment>
<dbReference type="InterPro" id="IPR010995">
    <property type="entry name" value="DNA_repair_Rad51/TF_NusA_a-hlx"/>
</dbReference>
<feature type="region of interest" description="Disordered" evidence="1">
    <location>
        <begin position="63"/>
        <end position="91"/>
    </location>
</feature>
<gene>
    <name evidence="2" type="ORF">FB45DRAFT_936264</name>
</gene>
<feature type="region of interest" description="Disordered" evidence="1">
    <location>
        <begin position="22"/>
        <end position="47"/>
    </location>
</feature>
<evidence type="ECO:0008006" key="4">
    <source>
        <dbReference type="Google" id="ProtNLM"/>
    </source>
</evidence>
<dbReference type="GO" id="GO:0000166">
    <property type="term" value="F:nucleotide binding"/>
    <property type="evidence" value="ECO:0007669"/>
    <property type="project" value="InterPro"/>
</dbReference>
<keyword evidence="3" id="KW-1185">Reference proteome</keyword>
<evidence type="ECO:0000256" key="1">
    <source>
        <dbReference type="SAM" id="MobiDB-lite"/>
    </source>
</evidence>
<dbReference type="SUPFAM" id="SSF47794">
    <property type="entry name" value="Rad51 N-terminal domain-like"/>
    <property type="match status" value="1"/>
</dbReference>
<evidence type="ECO:0000313" key="2">
    <source>
        <dbReference type="EMBL" id="KAJ7614868.1"/>
    </source>
</evidence>
<organism evidence="2 3">
    <name type="scientific">Roridomyces roridus</name>
    <dbReference type="NCBI Taxonomy" id="1738132"/>
    <lineage>
        <taxon>Eukaryota</taxon>
        <taxon>Fungi</taxon>
        <taxon>Dikarya</taxon>
        <taxon>Basidiomycota</taxon>
        <taxon>Agaricomycotina</taxon>
        <taxon>Agaricomycetes</taxon>
        <taxon>Agaricomycetidae</taxon>
        <taxon>Agaricales</taxon>
        <taxon>Marasmiineae</taxon>
        <taxon>Mycenaceae</taxon>
        <taxon>Roridomyces</taxon>
    </lineage>
</organism>